<keyword evidence="9 12" id="KW-0812">Transmembrane</keyword>
<reference evidence="14 15" key="1">
    <citation type="submission" date="2016-10" db="EMBL/GenBank/DDBJ databases">
        <authorList>
            <person name="de Groot N.N."/>
        </authorList>
    </citation>
    <scope>NUCLEOTIDE SEQUENCE [LARGE SCALE GENOMIC DNA]</scope>
    <source>
        <strain evidence="14 15">DSM 19548</strain>
    </source>
</reference>
<protein>
    <recommendedName>
        <fullName evidence="4">Glucans biosynthesis glucosyltransferase H</fullName>
    </recommendedName>
</protein>
<evidence type="ECO:0000313" key="14">
    <source>
        <dbReference type="EMBL" id="SFB85391.1"/>
    </source>
</evidence>
<evidence type="ECO:0000256" key="2">
    <source>
        <dbReference type="ARBA" id="ARBA00005001"/>
    </source>
</evidence>
<sequence length="596" mass="64606">MKTNRAPDGITRLSRLIALGFSLVAAVTASALMAEASAHDGFGTWDAVRAALIFATTAWLAWGASLALIGVPGRQKSRAYPELSNPQPRTVIVMPICNEDPLSTFARIAAIDRSVAGAGVRADVAVLSDTRDDKAAAEERLAFERLLLETGGEGRTFYRRREQNVGRKAGNIEDFVRTSGSAYDLAVILDADSLMEGEAIRKMVARMQAEPDLGLLQTLPRIIGAHSFFGRALQFAASFHGPVFTRGLARMQGATGPFWGHNAIVRVRAFAESCGLPELSGPPPFGGHILSHDYVEAALLARGGWRVEVDQTIDGSFEEGPENVLSFARRDRRWCQGNLQHARLLFSPGFAGWSRFVFLQNIFAYVVSVLWAAFLVASFIATITAPPPDYFPEPHQLFPQFPNTSTREITMLAFGVVGLLIIPKLTILLGAISSGRVTSFGGAVRTGFSVLAEVLLTTLLAPLMLLYHTRAVLQVLSGQDGGWPANQRGEGMLTLADGWRAARWIVLIGAASLAAVRWIAPDLTIWLLPVGLPMLFAPFLIAWTSRPLTHALFRVPDESAPAPVVLRYREICARWSRSWETETEAAAAPEGAGVLA</sequence>
<name>A0A1I1EE38_9RHOB</name>
<feature type="domain" description="Glycosyltransferase 2-like" evidence="13">
    <location>
        <begin position="187"/>
        <end position="381"/>
    </location>
</feature>
<organism evidence="14 15">
    <name type="scientific">Tropicimonas isoalkanivorans</name>
    <dbReference type="NCBI Taxonomy" id="441112"/>
    <lineage>
        <taxon>Bacteria</taxon>
        <taxon>Pseudomonadati</taxon>
        <taxon>Pseudomonadota</taxon>
        <taxon>Alphaproteobacteria</taxon>
        <taxon>Rhodobacterales</taxon>
        <taxon>Roseobacteraceae</taxon>
        <taxon>Tropicimonas</taxon>
    </lineage>
</organism>
<dbReference type="InterPro" id="IPR001173">
    <property type="entry name" value="Glyco_trans_2-like"/>
</dbReference>
<dbReference type="GO" id="GO:0016758">
    <property type="term" value="F:hexosyltransferase activity"/>
    <property type="evidence" value="ECO:0007669"/>
    <property type="project" value="TreeGrafter"/>
</dbReference>
<keyword evidence="15" id="KW-1185">Reference proteome</keyword>
<comment type="similarity">
    <text evidence="3">Belongs to the glycosyltransferase 2 family. OpgH subfamily.</text>
</comment>
<dbReference type="InterPro" id="IPR029044">
    <property type="entry name" value="Nucleotide-diphossugar_trans"/>
</dbReference>
<feature type="transmembrane region" description="Helical" evidence="12">
    <location>
        <begin position="526"/>
        <end position="544"/>
    </location>
</feature>
<comment type="subcellular location">
    <subcellularLocation>
        <location evidence="1">Cell inner membrane</location>
        <topology evidence="1">Multi-pass membrane protein</topology>
    </subcellularLocation>
</comment>
<feature type="transmembrane region" description="Helical" evidence="12">
    <location>
        <begin position="48"/>
        <end position="71"/>
    </location>
</feature>
<evidence type="ECO:0000256" key="7">
    <source>
        <dbReference type="ARBA" id="ARBA00022676"/>
    </source>
</evidence>
<dbReference type="Gene3D" id="3.90.550.10">
    <property type="entry name" value="Spore Coat Polysaccharide Biosynthesis Protein SpsA, Chain A"/>
    <property type="match status" value="1"/>
</dbReference>
<dbReference type="STRING" id="441112.SAMN04488094_101773"/>
<evidence type="ECO:0000256" key="10">
    <source>
        <dbReference type="ARBA" id="ARBA00022989"/>
    </source>
</evidence>
<keyword evidence="10 12" id="KW-1133">Transmembrane helix</keyword>
<evidence type="ECO:0000256" key="4">
    <source>
        <dbReference type="ARBA" id="ARBA00020585"/>
    </source>
</evidence>
<evidence type="ECO:0000256" key="12">
    <source>
        <dbReference type="SAM" id="Phobius"/>
    </source>
</evidence>
<dbReference type="NCBIfam" id="NF003962">
    <property type="entry name" value="PRK05454.2-5"/>
    <property type="match status" value="1"/>
</dbReference>
<keyword evidence="5" id="KW-1003">Cell membrane</keyword>
<evidence type="ECO:0000256" key="3">
    <source>
        <dbReference type="ARBA" id="ARBA00009337"/>
    </source>
</evidence>
<accession>A0A1I1EE38</accession>
<feature type="transmembrane region" description="Helical" evidence="12">
    <location>
        <begin position="501"/>
        <end position="519"/>
    </location>
</feature>
<keyword evidence="11 12" id="KW-0472">Membrane</keyword>
<proteinExistence type="inferred from homology"/>
<dbReference type="SUPFAM" id="SSF53448">
    <property type="entry name" value="Nucleotide-diphospho-sugar transferases"/>
    <property type="match status" value="1"/>
</dbReference>
<dbReference type="RefSeq" id="WP_093359313.1">
    <property type="nucleotide sequence ID" value="NZ_FOLG01000001.1"/>
</dbReference>
<dbReference type="PANTHER" id="PTHR43867:SF5">
    <property type="entry name" value="GLUCANS BIOSYNTHESIS GLUCOSYLTRANSFERASE H"/>
    <property type="match status" value="1"/>
</dbReference>
<evidence type="ECO:0000256" key="9">
    <source>
        <dbReference type="ARBA" id="ARBA00022692"/>
    </source>
</evidence>
<evidence type="ECO:0000256" key="5">
    <source>
        <dbReference type="ARBA" id="ARBA00022475"/>
    </source>
</evidence>
<dbReference type="EMBL" id="FOLG01000001">
    <property type="protein sequence ID" value="SFB85391.1"/>
    <property type="molecule type" value="Genomic_DNA"/>
</dbReference>
<feature type="transmembrane region" description="Helical" evidence="12">
    <location>
        <begin position="362"/>
        <end position="385"/>
    </location>
</feature>
<evidence type="ECO:0000256" key="11">
    <source>
        <dbReference type="ARBA" id="ARBA00023136"/>
    </source>
</evidence>
<gene>
    <name evidence="14" type="ORF">SAMN04488094_101773</name>
</gene>
<dbReference type="AlphaFoldDB" id="A0A1I1EE38"/>
<keyword evidence="8 14" id="KW-0808">Transferase</keyword>
<keyword evidence="7" id="KW-0328">Glycosyltransferase</keyword>
<feature type="transmembrane region" description="Helical" evidence="12">
    <location>
        <begin position="444"/>
        <end position="467"/>
    </location>
</feature>
<evidence type="ECO:0000256" key="6">
    <source>
        <dbReference type="ARBA" id="ARBA00022519"/>
    </source>
</evidence>
<evidence type="ECO:0000256" key="1">
    <source>
        <dbReference type="ARBA" id="ARBA00004429"/>
    </source>
</evidence>
<evidence type="ECO:0000259" key="13">
    <source>
        <dbReference type="Pfam" id="PF13632"/>
    </source>
</evidence>
<dbReference type="GO" id="GO:0005886">
    <property type="term" value="C:plasma membrane"/>
    <property type="evidence" value="ECO:0007669"/>
    <property type="project" value="UniProtKB-SubCell"/>
</dbReference>
<feature type="transmembrane region" description="Helical" evidence="12">
    <location>
        <begin position="409"/>
        <end position="432"/>
    </location>
</feature>
<dbReference type="Proteomes" id="UP000198728">
    <property type="component" value="Unassembled WGS sequence"/>
</dbReference>
<dbReference type="OrthoDB" id="9775281at2"/>
<dbReference type="InterPro" id="IPR050321">
    <property type="entry name" value="Glycosyltr_2/OpgH_subfam"/>
</dbReference>
<comment type="pathway">
    <text evidence="2">Glycan metabolism; osmoregulated periplasmic glucan (OPG) biosynthesis.</text>
</comment>
<dbReference type="PANTHER" id="PTHR43867">
    <property type="entry name" value="CELLULOSE SYNTHASE CATALYTIC SUBUNIT A [UDP-FORMING]"/>
    <property type="match status" value="1"/>
</dbReference>
<dbReference type="NCBIfam" id="NF003958">
    <property type="entry name" value="PRK05454.2-1"/>
    <property type="match status" value="1"/>
</dbReference>
<evidence type="ECO:0000256" key="8">
    <source>
        <dbReference type="ARBA" id="ARBA00022679"/>
    </source>
</evidence>
<dbReference type="NCBIfam" id="NF003959">
    <property type="entry name" value="PRK05454.2-2"/>
    <property type="match status" value="1"/>
</dbReference>
<keyword evidence="6" id="KW-0997">Cell inner membrane</keyword>
<evidence type="ECO:0000313" key="15">
    <source>
        <dbReference type="Proteomes" id="UP000198728"/>
    </source>
</evidence>
<dbReference type="Pfam" id="PF13632">
    <property type="entry name" value="Glyco_trans_2_3"/>
    <property type="match status" value="1"/>
</dbReference>